<evidence type="ECO:0000313" key="2">
    <source>
        <dbReference type="Proteomes" id="UP000654345"/>
    </source>
</evidence>
<protein>
    <submittedName>
        <fullName evidence="1">Sugar ABC transporter substrate-binding protein</fullName>
    </submittedName>
</protein>
<dbReference type="PANTHER" id="PTHR43649">
    <property type="entry name" value="ARABINOSE-BINDING PROTEIN-RELATED"/>
    <property type="match status" value="1"/>
</dbReference>
<dbReference type="PANTHER" id="PTHR43649:SF12">
    <property type="entry name" value="DIACETYLCHITOBIOSE BINDING PROTEIN DASA"/>
    <property type="match status" value="1"/>
</dbReference>
<dbReference type="PROSITE" id="PS51257">
    <property type="entry name" value="PROKAR_LIPOPROTEIN"/>
    <property type="match status" value="1"/>
</dbReference>
<dbReference type="InterPro" id="IPR050490">
    <property type="entry name" value="Bact_solute-bd_prot1"/>
</dbReference>
<gene>
    <name evidence="1" type="ORF">KSB_70390</name>
</gene>
<dbReference type="CDD" id="cd13585">
    <property type="entry name" value="PBP2_TMBP_like"/>
    <property type="match status" value="1"/>
</dbReference>
<dbReference type="SUPFAM" id="SSF53850">
    <property type="entry name" value="Periplasmic binding protein-like II"/>
    <property type="match status" value="1"/>
</dbReference>
<comment type="caution">
    <text evidence="1">The sequence shown here is derived from an EMBL/GenBank/DDBJ whole genome shotgun (WGS) entry which is preliminary data.</text>
</comment>
<dbReference type="RefSeq" id="WP_201374834.1">
    <property type="nucleotide sequence ID" value="NZ_BNJG01000003.1"/>
</dbReference>
<keyword evidence="2" id="KW-1185">Reference proteome</keyword>
<dbReference type="InterPro" id="IPR006311">
    <property type="entry name" value="TAT_signal"/>
</dbReference>
<evidence type="ECO:0000313" key="1">
    <source>
        <dbReference type="EMBL" id="GHO58564.1"/>
    </source>
</evidence>
<name>A0ABQ3V099_9CHLR</name>
<dbReference type="Pfam" id="PF01547">
    <property type="entry name" value="SBP_bac_1"/>
    <property type="match status" value="1"/>
</dbReference>
<proteinExistence type="predicted"/>
<organism evidence="1 2">
    <name type="scientific">Ktedonobacter robiniae</name>
    <dbReference type="NCBI Taxonomy" id="2778365"/>
    <lineage>
        <taxon>Bacteria</taxon>
        <taxon>Bacillati</taxon>
        <taxon>Chloroflexota</taxon>
        <taxon>Ktedonobacteria</taxon>
        <taxon>Ktedonobacterales</taxon>
        <taxon>Ktedonobacteraceae</taxon>
        <taxon>Ktedonobacter</taxon>
    </lineage>
</organism>
<sequence>MSHMRVRADLSRRRFLQYSGSMMLGGSLLAACAGTGGSGSSGGSSDLPALTQWYHQYGEPGTHDAVLKYAKQYDKAKVSVSWLPGTGNEYPDKVRSALLGSNPPDVFENSSLSLDQVKAGLLAPLDDIIADVKSDFKPASLAPFTVNGKVYGIKMINDPTFVYYRKSMFQQAGLDIPKTIDDLIAAAKKLTTSDRKGIYVGPDGGVNALYLIAGWASGGDYLSSDNKVAFNTDRMAAAYQKLHELSTSGGILPDAPTFWWDSSTFQQGQVAMQWCGLWAMPLIKKSAVGDDFGVFPFPALDAQSQPATINGGWAQMVSAKSKNLDAAKAYVKWLWVTNSTIQKDWNVGYGFHVPPRISTSAQTDKLTQGQAADAVDILNKYGHAVSPLWNAAMDTALQNAVSQIVKTGQNAKATLDAAAEKCNSELQKELS</sequence>
<dbReference type="PROSITE" id="PS51318">
    <property type="entry name" value="TAT"/>
    <property type="match status" value="1"/>
</dbReference>
<dbReference type="EMBL" id="BNJG01000003">
    <property type="protein sequence ID" value="GHO58564.1"/>
    <property type="molecule type" value="Genomic_DNA"/>
</dbReference>
<dbReference type="Proteomes" id="UP000654345">
    <property type="component" value="Unassembled WGS sequence"/>
</dbReference>
<reference evidence="1 2" key="1">
    <citation type="journal article" date="2021" name="Int. J. Syst. Evol. Microbiol.">
        <title>Reticulibacter mediterranei gen. nov., sp. nov., within the new family Reticulibacteraceae fam. nov., and Ktedonospora formicarum gen. nov., sp. nov., Ktedonobacter robiniae sp. nov., Dictyobacter formicarum sp. nov. and Dictyobacter arantiisoli sp. nov., belonging to the class Ktedonobacteria.</title>
        <authorList>
            <person name="Yabe S."/>
            <person name="Zheng Y."/>
            <person name="Wang C.M."/>
            <person name="Sakai Y."/>
            <person name="Abe K."/>
            <person name="Yokota A."/>
            <person name="Donadio S."/>
            <person name="Cavaletti L."/>
            <person name="Monciardini P."/>
        </authorList>
    </citation>
    <scope>NUCLEOTIDE SEQUENCE [LARGE SCALE GENOMIC DNA]</scope>
    <source>
        <strain evidence="1 2">SOSP1-30</strain>
    </source>
</reference>
<dbReference type="Gene3D" id="3.40.190.10">
    <property type="entry name" value="Periplasmic binding protein-like II"/>
    <property type="match status" value="1"/>
</dbReference>
<accession>A0ABQ3V099</accession>
<dbReference type="InterPro" id="IPR006059">
    <property type="entry name" value="SBP"/>
</dbReference>